<feature type="domain" description="DUF306" evidence="1">
    <location>
        <begin position="143"/>
        <end position="247"/>
    </location>
</feature>
<evidence type="ECO:0000313" key="3">
    <source>
        <dbReference type="Proteomes" id="UP001166191"/>
    </source>
</evidence>
<accession>A0ABS6AN40</accession>
<keyword evidence="2" id="KW-0449">Lipoprotein</keyword>
<gene>
    <name evidence="2" type="ORF">KNW02_18090</name>
</gene>
<comment type="caution">
    <text evidence="2">The sequence shown here is derived from an EMBL/GenBank/DDBJ whole genome shotgun (WGS) entry which is preliminary data.</text>
</comment>
<name>A0ABS6AN40_9RHOB</name>
<dbReference type="InterPro" id="IPR005184">
    <property type="entry name" value="DUF306_Meta_HslJ"/>
</dbReference>
<sequence>MTPTRRQILLAALTLGPALQIPRAAIAETRILSGTVTYRERRALPPGATVTVQIEDVSRADARAQVIGETSLAADGSVPFAYRISYDPADILPGHSYAMRAQITLGERLLFINTTRHSVFADGPDMTDILVEQVARPRATPAPTGQWLAEDILGGGVIDNARTVLEIADDGAVGGSGGCNRFSGTATISGDTIRFAQLAATTRACIPALMEQEQRFFRALDAARGWRIDAERDKLVLLDKDGQTLILLARD</sequence>
<dbReference type="InterPro" id="IPR053196">
    <property type="entry name" value="Lipoprotein_YbaY-like"/>
</dbReference>
<dbReference type="Pfam" id="PF09619">
    <property type="entry name" value="YscW"/>
    <property type="match status" value="1"/>
</dbReference>
<dbReference type="InterPro" id="IPR039366">
    <property type="entry name" value="Pilotin"/>
</dbReference>
<evidence type="ECO:0000313" key="2">
    <source>
        <dbReference type="EMBL" id="MBU3032012.1"/>
    </source>
</evidence>
<dbReference type="PANTHER" id="PTHR38013:SF1">
    <property type="entry name" value="GLYCOPROTEIN_POLYSACCHARIDE METABOLISM"/>
    <property type="match status" value="1"/>
</dbReference>
<dbReference type="RefSeq" id="WP_216034619.1">
    <property type="nucleotide sequence ID" value="NZ_JAHKNG010000050.1"/>
</dbReference>
<dbReference type="EMBL" id="JAHKNG010000050">
    <property type="protein sequence ID" value="MBU3032012.1"/>
    <property type="molecule type" value="Genomic_DNA"/>
</dbReference>
<evidence type="ECO:0000259" key="1">
    <source>
        <dbReference type="Pfam" id="PF03724"/>
    </source>
</evidence>
<organism evidence="2 3">
    <name type="scientific">Paracoccus marinaquae</name>
    <dbReference type="NCBI Taxonomy" id="2841926"/>
    <lineage>
        <taxon>Bacteria</taxon>
        <taxon>Pseudomonadati</taxon>
        <taxon>Pseudomonadota</taxon>
        <taxon>Alphaproteobacteria</taxon>
        <taxon>Rhodobacterales</taxon>
        <taxon>Paracoccaceae</taxon>
        <taxon>Paracoccus</taxon>
    </lineage>
</organism>
<protein>
    <submittedName>
        <fullName evidence="2">YbaY family lipoprotein</fullName>
    </submittedName>
</protein>
<dbReference type="Pfam" id="PF03724">
    <property type="entry name" value="META"/>
    <property type="match status" value="1"/>
</dbReference>
<proteinExistence type="predicted"/>
<keyword evidence="3" id="KW-1185">Reference proteome</keyword>
<dbReference type="PANTHER" id="PTHR38013">
    <property type="entry name" value="GLYCOPROTEIN/POLYSACCHARIDE METABOLISM"/>
    <property type="match status" value="1"/>
</dbReference>
<dbReference type="Proteomes" id="UP001166191">
    <property type="component" value="Unassembled WGS sequence"/>
</dbReference>
<reference evidence="2" key="1">
    <citation type="submission" date="2021-06" db="EMBL/GenBank/DDBJ databases">
        <title>Paracoccus bacterium XHP0099 sp. nov., isolated from the surface waters of the Yellow Sea.</title>
        <authorList>
            <person name="Xue H."/>
            <person name="Zhang D."/>
        </authorList>
    </citation>
    <scope>NUCLEOTIDE SEQUENCE</scope>
    <source>
        <strain evidence="2">XHP0099</strain>
    </source>
</reference>